<feature type="non-terminal residue" evidence="1">
    <location>
        <position position="1"/>
    </location>
</feature>
<reference evidence="1 2" key="1">
    <citation type="journal article" date="2021" name="BMC Genomics">
        <title>Datura genome reveals duplications of psychoactive alkaloid biosynthetic genes and high mutation rate following tissue culture.</title>
        <authorList>
            <person name="Rajewski A."/>
            <person name="Carter-House D."/>
            <person name="Stajich J."/>
            <person name="Litt A."/>
        </authorList>
    </citation>
    <scope>NUCLEOTIDE SEQUENCE [LARGE SCALE GENOMIC DNA]</scope>
    <source>
        <strain evidence="1">AR-01</strain>
    </source>
</reference>
<evidence type="ECO:0000313" key="1">
    <source>
        <dbReference type="EMBL" id="MCD7467508.1"/>
    </source>
</evidence>
<evidence type="ECO:0000313" key="2">
    <source>
        <dbReference type="Proteomes" id="UP000823775"/>
    </source>
</evidence>
<organism evidence="1 2">
    <name type="scientific">Datura stramonium</name>
    <name type="common">Jimsonweed</name>
    <name type="synonym">Common thornapple</name>
    <dbReference type="NCBI Taxonomy" id="4076"/>
    <lineage>
        <taxon>Eukaryota</taxon>
        <taxon>Viridiplantae</taxon>
        <taxon>Streptophyta</taxon>
        <taxon>Embryophyta</taxon>
        <taxon>Tracheophyta</taxon>
        <taxon>Spermatophyta</taxon>
        <taxon>Magnoliopsida</taxon>
        <taxon>eudicotyledons</taxon>
        <taxon>Gunneridae</taxon>
        <taxon>Pentapetalae</taxon>
        <taxon>asterids</taxon>
        <taxon>lamiids</taxon>
        <taxon>Solanales</taxon>
        <taxon>Solanaceae</taxon>
        <taxon>Solanoideae</taxon>
        <taxon>Datureae</taxon>
        <taxon>Datura</taxon>
    </lineage>
</organism>
<name>A0ABS8T9D0_DATST</name>
<keyword evidence="2" id="KW-1185">Reference proteome</keyword>
<proteinExistence type="predicted"/>
<dbReference type="Proteomes" id="UP000823775">
    <property type="component" value="Unassembled WGS sequence"/>
</dbReference>
<comment type="caution">
    <text evidence="1">The sequence shown here is derived from an EMBL/GenBank/DDBJ whole genome shotgun (WGS) entry which is preliminary data.</text>
</comment>
<gene>
    <name evidence="1" type="ORF">HAX54_004976</name>
</gene>
<accession>A0ABS8T9D0</accession>
<sequence>NGDNDHRLFSSQVRRNADEMLVRIKLASSHFLDPVSDRHFVDRDRQFTDGKLIILGFYQAPTVHRRSTDNFLRLARVLPVLLASSR</sequence>
<protein>
    <submittedName>
        <fullName evidence="1">Uncharacterized protein</fullName>
    </submittedName>
</protein>
<dbReference type="EMBL" id="JACEIK010001237">
    <property type="protein sequence ID" value="MCD7467508.1"/>
    <property type="molecule type" value="Genomic_DNA"/>
</dbReference>